<keyword evidence="1" id="KW-0812">Transmembrane</keyword>
<gene>
    <name evidence="2" type="ORF">A3A70_01255</name>
</gene>
<accession>A0A1F4VRE7</accession>
<proteinExistence type="predicted"/>
<feature type="transmembrane region" description="Helical" evidence="1">
    <location>
        <begin position="6"/>
        <end position="26"/>
    </location>
</feature>
<name>A0A1F4VRE7_UNCKA</name>
<keyword evidence="1" id="KW-1133">Transmembrane helix</keyword>
<feature type="transmembrane region" description="Helical" evidence="1">
    <location>
        <begin position="66"/>
        <end position="87"/>
    </location>
</feature>
<dbReference type="AlphaFoldDB" id="A0A1F4VRE7"/>
<comment type="caution">
    <text evidence="2">The sequence shown here is derived from an EMBL/GenBank/DDBJ whole genome shotgun (WGS) entry which is preliminary data.</text>
</comment>
<protein>
    <submittedName>
        <fullName evidence="2">Uncharacterized protein</fullName>
    </submittedName>
</protein>
<reference evidence="2 3" key="1">
    <citation type="journal article" date="2016" name="Nat. Commun.">
        <title>Thousands of microbial genomes shed light on interconnected biogeochemical processes in an aquifer system.</title>
        <authorList>
            <person name="Anantharaman K."/>
            <person name="Brown C.T."/>
            <person name="Hug L.A."/>
            <person name="Sharon I."/>
            <person name="Castelle C.J."/>
            <person name="Probst A.J."/>
            <person name="Thomas B.C."/>
            <person name="Singh A."/>
            <person name="Wilkins M.J."/>
            <person name="Karaoz U."/>
            <person name="Brodie E.L."/>
            <person name="Williams K.H."/>
            <person name="Hubbard S.S."/>
            <person name="Banfield J.F."/>
        </authorList>
    </citation>
    <scope>NUCLEOTIDE SEQUENCE [LARGE SCALE GENOMIC DNA]</scope>
</reference>
<feature type="transmembrane region" description="Helical" evidence="1">
    <location>
        <begin position="33"/>
        <end position="51"/>
    </location>
</feature>
<dbReference type="STRING" id="1802627.A3A70_01255"/>
<evidence type="ECO:0000313" key="2">
    <source>
        <dbReference type="EMBL" id="OGC59782.1"/>
    </source>
</evidence>
<evidence type="ECO:0000313" key="3">
    <source>
        <dbReference type="Proteomes" id="UP000178964"/>
    </source>
</evidence>
<dbReference type="EMBL" id="MEVK01000008">
    <property type="protein sequence ID" value="OGC59782.1"/>
    <property type="molecule type" value="Genomic_DNA"/>
</dbReference>
<keyword evidence="1" id="KW-0472">Membrane</keyword>
<sequence>MTPFGIPMTIAEFIVVLLMSTPVIFHEGVLRRLLYSVIGLSCALLLIVWTSMNQASQLRDMSSFEFAAWIGPFVLGAVLMLIGLTLVGRKKVEVAT</sequence>
<dbReference type="Proteomes" id="UP000178964">
    <property type="component" value="Unassembled WGS sequence"/>
</dbReference>
<organism evidence="2 3">
    <name type="scientific">candidate division WWE3 bacterium RIFCSPLOWO2_01_FULL_42_11</name>
    <dbReference type="NCBI Taxonomy" id="1802627"/>
    <lineage>
        <taxon>Bacteria</taxon>
        <taxon>Katanobacteria</taxon>
    </lineage>
</organism>
<evidence type="ECO:0000256" key="1">
    <source>
        <dbReference type="SAM" id="Phobius"/>
    </source>
</evidence>